<comment type="similarity">
    <text evidence="1 2">Belongs to the universal stress protein A family.</text>
</comment>
<dbReference type="KEGG" id="spei:EHW89_07190"/>
<keyword evidence="2" id="KW-0963">Cytoplasm</keyword>
<gene>
    <name evidence="4" type="ORF">EHW89_07190</name>
</gene>
<dbReference type="PIRSF" id="PIRSF006276">
    <property type="entry name" value="UspA"/>
    <property type="match status" value="1"/>
</dbReference>
<dbReference type="AlphaFoldDB" id="A0A3S9MST0"/>
<proteinExistence type="inferred from homology"/>
<name>A0A3S9MST0_9STRE</name>
<dbReference type="Proteomes" id="UP000272924">
    <property type="component" value="Chromosome"/>
</dbReference>
<protein>
    <recommendedName>
        <fullName evidence="2">Universal stress protein</fullName>
    </recommendedName>
</protein>
<sequence>MLQRYQNIMVAVDGSHEAELAFEKGVNVALRNNSRLTIAHVIDTRALQSVSTFDAEVYEELQEDAKKLMDQYAEKAKEAGVANVVTVVEMGNPKTLLATDIPEEQKVDLIMVGATGLNAFERLLVGSSSEYILRHAKVDLLVVRDKEKTL</sequence>
<dbReference type="PRINTS" id="PR01438">
    <property type="entry name" value="UNVRSLSTRESS"/>
</dbReference>
<evidence type="ECO:0000259" key="3">
    <source>
        <dbReference type="Pfam" id="PF00582"/>
    </source>
</evidence>
<dbReference type="InterPro" id="IPR006015">
    <property type="entry name" value="Universal_stress_UspA"/>
</dbReference>
<evidence type="ECO:0000313" key="5">
    <source>
        <dbReference type="Proteomes" id="UP000272924"/>
    </source>
</evidence>
<evidence type="ECO:0000256" key="1">
    <source>
        <dbReference type="ARBA" id="ARBA00008791"/>
    </source>
</evidence>
<feature type="domain" description="UspA" evidence="3">
    <location>
        <begin position="5"/>
        <end position="144"/>
    </location>
</feature>
<evidence type="ECO:0000256" key="2">
    <source>
        <dbReference type="PIRNR" id="PIRNR006276"/>
    </source>
</evidence>
<dbReference type="InterPro" id="IPR006016">
    <property type="entry name" value="UspA"/>
</dbReference>
<accession>A0A3S9MST0</accession>
<dbReference type="Gene3D" id="3.40.50.620">
    <property type="entry name" value="HUPs"/>
    <property type="match status" value="1"/>
</dbReference>
<reference evidence="5" key="1">
    <citation type="submission" date="2018-12" db="EMBL/GenBank/DDBJ databases">
        <title>Genome sequencing of Streptococcus sp. KCOM 2412 (= ChDC F135).</title>
        <authorList>
            <person name="Kook J.-K."/>
            <person name="Park S.-N."/>
            <person name="Lim Y.K."/>
        </authorList>
    </citation>
    <scope>NUCLEOTIDE SEQUENCE [LARGE SCALE GENOMIC DNA]</scope>
    <source>
        <strain evidence="5">KCOM 2412</strain>
    </source>
</reference>
<dbReference type="EMBL" id="CP034543">
    <property type="protein sequence ID" value="AZQ42241.1"/>
    <property type="molecule type" value="Genomic_DNA"/>
</dbReference>
<dbReference type="Pfam" id="PF00582">
    <property type="entry name" value="Usp"/>
    <property type="match status" value="1"/>
</dbReference>
<evidence type="ECO:0000313" key="4">
    <source>
        <dbReference type="EMBL" id="AZQ42241.1"/>
    </source>
</evidence>
<comment type="subcellular location">
    <subcellularLocation>
        <location evidence="2">Cytoplasm</location>
    </subcellularLocation>
</comment>
<dbReference type="PANTHER" id="PTHR46268:SF6">
    <property type="entry name" value="UNIVERSAL STRESS PROTEIN UP12"/>
    <property type="match status" value="1"/>
</dbReference>
<organism evidence="4 5">
    <name type="scientific">Streptococcus periodonticum</name>
    <dbReference type="NCBI Taxonomy" id="2490633"/>
    <lineage>
        <taxon>Bacteria</taxon>
        <taxon>Bacillati</taxon>
        <taxon>Bacillota</taxon>
        <taxon>Bacilli</taxon>
        <taxon>Lactobacillales</taxon>
        <taxon>Streptococcaceae</taxon>
        <taxon>Streptococcus</taxon>
    </lineage>
</organism>
<dbReference type="CDD" id="cd00293">
    <property type="entry name" value="USP-like"/>
    <property type="match status" value="1"/>
</dbReference>
<dbReference type="PANTHER" id="PTHR46268">
    <property type="entry name" value="STRESS RESPONSE PROTEIN NHAX"/>
    <property type="match status" value="1"/>
</dbReference>
<dbReference type="SUPFAM" id="SSF52402">
    <property type="entry name" value="Adenine nucleotide alpha hydrolases-like"/>
    <property type="match status" value="1"/>
</dbReference>
<dbReference type="GO" id="GO:0005737">
    <property type="term" value="C:cytoplasm"/>
    <property type="evidence" value="ECO:0007669"/>
    <property type="project" value="UniProtKB-SubCell"/>
</dbReference>
<keyword evidence="5" id="KW-1185">Reference proteome</keyword>
<dbReference type="RefSeq" id="WP_126467560.1">
    <property type="nucleotide sequence ID" value="NZ_CP034543.1"/>
</dbReference>
<dbReference type="InterPro" id="IPR014729">
    <property type="entry name" value="Rossmann-like_a/b/a_fold"/>
</dbReference>